<accession>A0ABM1Y1S7</accession>
<protein>
    <recommendedName>
        <fullName evidence="2">Integrase catalytic domain-containing protein</fullName>
    </recommendedName>
</protein>
<reference evidence="4" key="1">
    <citation type="journal article" date="2015" name="Proc. Natl. Acad. Sci. U.S.A.">
        <title>Genome sequence of the Asian Tiger mosquito, Aedes albopictus, reveals insights into its biology, genetics, and evolution.</title>
        <authorList>
            <person name="Chen X.G."/>
            <person name="Jiang X."/>
            <person name="Gu J."/>
            <person name="Xu M."/>
            <person name="Wu Y."/>
            <person name="Deng Y."/>
            <person name="Zhang C."/>
            <person name="Bonizzoni M."/>
            <person name="Dermauw W."/>
            <person name="Vontas J."/>
            <person name="Armbruster P."/>
            <person name="Huang X."/>
            <person name="Yang Y."/>
            <person name="Zhang H."/>
            <person name="He W."/>
            <person name="Peng H."/>
            <person name="Liu Y."/>
            <person name="Wu K."/>
            <person name="Chen J."/>
            <person name="Lirakis M."/>
            <person name="Topalis P."/>
            <person name="Van Leeuwen T."/>
            <person name="Hall A.B."/>
            <person name="Jiang X."/>
            <person name="Thorpe C."/>
            <person name="Mueller R.L."/>
            <person name="Sun C."/>
            <person name="Waterhouse R.M."/>
            <person name="Yan G."/>
            <person name="Tu Z.J."/>
            <person name="Fang X."/>
            <person name="James A.A."/>
        </authorList>
    </citation>
    <scope>NUCLEOTIDE SEQUENCE [LARGE SCALE GENOMIC DNA]</scope>
    <source>
        <strain evidence="4">Foshan</strain>
    </source>
</reference>
<dbReference type="InterPro" id="IPR036397">
    <property type="entry name" value="RNaseH_sf"/>
</dbReference>
<evidence type="ECO:0000259" key="2">
    <source>
        <dbReference type="PROSITE" id="PS50994"/>
    </source>
</evidence>
<proteinExistence type="predicted"/>
<dbReference type="SUPFAM" id="SSF53098">
    <property type="entry name" value="Ribonuclease H-like"/>
    <property type="match status" value="1"/>
</dbReference>
<feature type="compositionally biased region" description="Basic and acidic residues" evidence="1">
    <location>
        <begin position="108"/>
        <end position="121"/>
    </location>
</feature>
<dbReference type="Gene3D" id="3.30.420.10">
    <property type="entry name" value="Ribonuclease H-like superfamily/Ribonuclease H"/>
    <property type="match status" value="1"/>
</dbReference>
<evidence type="ECO:0000313" key="4">
    <source>
        <dbReference type="Proteomes" id="UP000069940"/>
    </source>
</evidence>
<dbReference type="Pfam" id="PF00665">
    <property type="entry name" value="rve"/>
    <property type="match status" value="1"/>
</dbReference>
<evidence type="ECO:0000313" key="3">
    <source>
        <dbReference type="EnsemblMetazoa" id="AALFPA23_004900.P6098"/>
    </source>
</evidence>
<dbReference type="PANTHER" id="PTHR37984:SF5">
    <property type="entry name" value="PROTEIN NYNRIN-LIKE"/>
    <property type="match status" value="1"/>
</dbReference>
<dbReference type="RefSeq" id="XP_062713327.1">
    <property type="nucleotide sequence ID" value="XM_062857343.1"/>
</dbReference>
<dbReference type="GeneID" id="134290251"/>
<feature type="region of interest" description="Disordered" evidence="1">
    <location>
        <begin position="82"/>
        <end position="127"/>
    </location>
</feature>
<dbReference type="PROSITE" id="PS50994">
    <property type="entry name" value="INTEGRASE"/>
    <property type="match status" value="1"/>
</dbReference>
<name>A0ABM1Y1S7_AEDAL</name>
<evidence type="ECO:0000256" key="1">
    <source>
        <dbReference type="SAM" id="MobiDB-lite"/>
    </source>
</evidence>
<dbReference type="PANTHER" id="PTHR37984">
    <property type="entry name" value="PROTEIN CBG26694"/>
    <property type="match status" value="1"/>
</dbReference>
<reference evidence="3" key="2">
    <citation type="submission" date="2025-05" db="UniProtKB">
        <authorList>
            <consortium name="EnsemblMetazoa"/>
        </authorList>
    </citation>
    <scope>IDENTIFICATION</scope>
    <source>
        <strain evidence="3">Foshan</strain>
    </source>
</reference>
<dbReference type="Proteomes" id="UP000069940">
    <property type="component" value="Unassembled WGS sequence"/>
</dbReference>
<sequence length="137" mass="15295">MPETLVSDNGTQFTSSEFQQFCSDSGIDHVTTAPFHPQSNGQAERFVNTFKRALKNIQEGKVGVGEALDDFLLTYRTTTNRQVDEGKSPSEAMFGRRIKTSLDLLRPPPERPPSDEKEGNRRSFSAHDAVYATWNGV</sequence>
<dbReference type="EnsemblMetazoa" id="AALFPA23_004900.R6098">
    <property type="protein sequence ID" value="AALFPA23_004900.P6098"/>
    <property type="gene ID" value="AALFPA23_004900"/>
</dbReference>
<dbReference type="InterPro" id="IPR012337">
    <property type="entry name" value="RNaseH-like_sf"/>
</dbReference>
<dbReference type="InterPro" id="IPR001584">
    <property type="entry name" value="Integrase_cat-core"/>
</dbReference>
<feature type="domain" description="Integrase catalytic" evidence="2">
    <location>
        <begin position="1"/>
        <end position="97"/>
    </location>
</feature>
<dbReference type="InterPro" id="IPR050951">
    <property type="entry name" value="Retrovirus_Pol_polyprotein"/>
</dbReference>
<keyword evidence="4" id="KW-1185">Reference proteome</keyword>
<organism evidence="3 4">
    <name type="scientific">Aedes albopictus</name>
    <name type="common">Asian tiger mosquito</name>
    <name type="synonym">Stegomyia albopicta</name>
    <dbReference type="NCBI Taxonomy" id="7160"/>
    <lineage>
        <taxon>Eukaryota</taxon>
        <taxon>Metazoa</taxon>
        <taxon>Ecdysozoa</taxon>
        <taxon>Arthropoda</taxon>
        <taxon>Hexapoda</taxon>
        <taxon>Insecta</taxon>
        <taxon>Pterygota</taxon>
        <taxon>Neoptera</taxon>
        <taxon>Endopterygota</taxon>
        <taxon>Diptera</taxon>
        <taxon>Nematocera</taxon>
        <taxon>Culicoidea</taxon>
        <taxon>Culicidae</taxon>
        <taxon>Culicinae</taxon>
        <taxon>Aedini</taxon>
        <taxon>Aedes</taxon>
        <taxon>Stegomyia</taxon>
    </lineage>
</organism>